<proteinExistence type="predicted"/>
<dbReference type="EMBL" id="JAACXV010016617">
    <property type="protein sequence ID" value="KAF7264583.1"/>
    <property type="molecule type" value="Genomic_DNA"/>
</dbReference>
<gene>
    <name evidence="2" type="ORF">GWI33_023032</name>
</gene>
<evidence type="ECO:0000313" key="2">
    <source>
        <dbReference type="EMBL" id="KAF7264583.1"/>
    </source>
</evidence>
<dbReference type="OrthoDB" id="8190638at2759"/>
<reference evidence="2" key="1">
    <citation type="submission" date="2020-08" db="EMBL/GenBank/DDBJ databases">
        <title>Genome sequencing and assembly of the red palm weevil Rhynchophorus ferrugineus.</title>
        <authorList>
            <person name="Dias G.B."/>
            <person name="Bergman C.M."/>
            <person name="Manee M."/>
        </authorList>
    </citation>
    <scope>NUCLEOTIDE SEQUENCE</scope>
    <source>
        <strain evidence="2">AA-2017</strain>
        <tissue evidence="2">Whole larva</tissue>
    </source>
</reference>
<evidence type="ECO:0000313" key="3">
    <source>
        <dbReference type="Proteomes" id="UP000625711"/>
    </source>
</evidence>
<keyword evidence="1" id="KW-0472">Membrane</keyword>
<organism evidence="2 3">
    <name type="scientific">Rhynchophorus ferrugineus</name>
    <name type="common">Red palm weevil</name>
    <name type="synonym">Curculio ferrugineus</name>
    <dbReference type="NCBI Taxonomy" id="354439"/>
    <lineage>
        <taxon>Eukaryota</taxon>
        <taxon>Metazoa</taxon>
        <taxon>Ecdysozoa</taxon>
        <taxon>Arthropoda</taxon>
        <taxon>Hexapoda</taxon>
        <taxon>Insecta</taxon>
        <taxon>Pterygota</taxon>
        <taxon>Neoptera</taxon>
        <taxon>Endopterygota</taxon>
        <taxon>Coleoptera</taxon>
        <taxon>Polyphaga</taxon>
        <taxon>Cucujiformia</taxon>
        <taxon>Curculionidae</taxon>
        <taxon>Dryophthorinae</taxon>
        <taxon>Rhynchophorus</taxon>
    </lineage>
</organism>
<keyword evidence="1" id="KW-0812">Transmembrane</keyword>
<protein>
    <submittedName>
        <fullName evidence="2">Uncharacterized protein</fullName>
    </submittedName>
</protein>
<keyword evidence="3" id="KW-1185">Reference proteome</keyword>
<comment type="caution">
    <text evidence="2">The sequence shown here is derived from an EMBL/GenBank/DDBJ whole genome shotgun (WGS) entry which is preliminary data.</text>
</comment>
<feature type="transmembrane region" description="Helical" evidence="1">
    <location>
        <begin position="85"/>
        <end position="106"/>
    </location>
</feature>
<dbReference type="AlphaFoldDB" id="A0A834LZ67"/>
<keyword evidence="1" id="KW-1133">Transmembrane helix</keyword>
<name>A0A834LZ67_RHYFE</name>
<accession>A0A834LZ67</accession>
<sequence>MGLVKEYTGILCLSMFIVKVIGSVGKSCNATEVVSSTSCNSTEQCDTLTSTCKCLAEYVEENGMCVTPNTVSYSSLVDNQGSGSILAGILIPVCSLLLVICSIYLNKKYELVKWLRHRFSQRNRNYDEFMIGQDDDDDPPLA</sequence>
<evidence type="ECO:0000256" key="1">
    <source>
        <dbReference type="SAM" id="Phobius"/>
    </source>
</evidence>
<dbReference type="Proteomes" id="UP000625711">
    <property type="component" value="Unassembled WGS sequence"/>
</dbReference>